<comment type="caution">
    <text evidence="2">The sequence shown here is derived from an EMBL/GenBank/DDBJ whole genome shotgun (WGS) entry which is preliminary data.</text>
</comment>
<dbReference type="AlphaFoldDB" id="A0AA39WL66"/>
<organism evidence="2 3">
    <name type="scientific">Immersiella caudata</name>
    <dbReference type="NCBI Taxonomy" id="314043"/>
    <lineage>
        <taxon>Eukaryota</taxon>
        <taxon>Fungi</taxon>
        <taxon>Dikarya</taxon>
        <taxon>Ascomycota</taxon>
        <taxon>Pezizomycotina</taxon>
        <taxon>Sordariomycetes</taxon>
        <taxon>Sordariomycetidae</taxon>
        <taxon>Sordariales</taxon>
        <taxon>Lasiosphaeriaceae</taxon>
        <taxon>Immersiella</taxon>
    </lineage>
</organism>
<name>A0AA39WL66_9PEZI</name>
<keyword evidence="3" id="KW-1185">Reference proteome</keyword>
<sequence length="67" mass="7894">MIHCQHDMSSHLREWWFFLGRTAVLTDGSYGLAGFFLISTPTSMWEMMHLGALSNYVFTYVYICFKF</sequence>
<keyword evidence="1" id="KW-0812">Transmembrane</keyword>
<gene>
    <name evidence="2" type="ORF">B0T14DRAFT_268681</name>
</gene>
<evidence type="ECO:0000313" key="2">
    <source>
        <dbReference type="EMBL" id="KAK0617397.1"/>
    </source>
</evidence>
<accession>A0AA39WL66</accession>
<reference evidence="2" key="1">
    <citation type="submission" date="2023-06" db="EMBL/GenBank/DDBJ databases">
        <title>Genome-scale phylogeny and comparative genomics of the fungal order Sordariales.</title>
        <authorList>
            <consortium name="Lawrence Berkeley National Laboratory"/>
            <person name="Hensen N."/>
            <person name="Bonometti L."/>
            <person name="Westerberg I."/>
            <person name="Brannstrom I.O."/>
            <person name="Guillou S."/>
            <person name="Cros-Aarteil S."/>
            <person name="Calhoun S."/>
            <person name="Haridas S."/>
            <person name="Kuo A."/>
            <person name="Mondo S."/>
            <person name="Pangilinan J."/>
            <person name="Riley R."/>
            <person name="Labutti K."/>
            <person name="Andreopoulos B."/>
            <person name="Lipzen A."/>
            <person name="Chen C."/>
            <person name="Yanf M."/>
            <person name="Daum C."/>
            <person name="Ng V."/>
            <person name="Clum A."/>
            <person name="Steindorff A."/>
            <person name="Ohm R."/>
            <person name="Martin F."/>
            <person name="Silar P."/>
            <person name="Natvig D."/>
            <person name="Lalanne C."/>
            <person name="Gautier V."/>
            <person name="Ament-Velasquez S.L."/>
            <person name="Kruys A."/>
            <person name="Hutchinson M.I."/>
            <person name="Powell A.J."/>
            <person name="Barry K."/>
            <person name="Miller A.N."/>
            <person name="Grigoriev I.V."/>
            <person name="Debuchy R."/>
            <person name="Gladieux P."/>
            <person name="Thoren M.H."/>
            <person name="Johannesson H."/>
        </authorList>
    </citation>
    <scope>NUCLEOTIDE SEQUENCE</scope>
    <source>
        <strain evidence="2">CBS 606.72</strain>
    </source>
</reference>
<proteinExistence type="predicted"/>
<keyword evidence="1" id="KW-0472">Membrane</keyword>
<evidence type="ECO:0000313" key="3">
    <source>
        <dbReference type="Proteomes" id="UP001175000"/>
    </source>
</evidence>
<feature type="transmembrane region" description="Helical" evidence="1">
    <location>
        <begin position="15"/>
        <end position="38"/>
    </location>
</feature>
<dbReference type="EMBL" id="JAULSU010000005">
    <property type="protein sequence ID" value="KAK0617397.1"/>
    <property type="molecule type" value="Genomic_DNA"/>
</dbReference>
<protein>
    <submittedName>
        <fullName evidence="2">Uncharacterized protein</fullName>
    </submittedName>
</protein>
<keyword evidence="1" id="KW-1133">Transmembrane helix</keyword>
<dbReference type="Proteomes" id="UP001175000">
    <property type="component" value="Unassembled WGS sequence"/>
</dbReference>
<feature type="transmembrane region" description="Helical" evidence="1">
    <location>
        <begin position="44"/>
        <end position="65"/>
    </location>
</feature>
<evidence type="ECO:0000256" key="1">
    <source>
        <dbReference type="SAM" id="Phobius"/>
    </source>
</evidence>